<organism evidence="1 2">
    <name type="scientific">Jimgerdemannia flammicorona</name>
    <dbReference type="NCBI Taxonomy" id="994334"/>
    <lineage>
        <taxon>Eukaryota</taxon>
        <taxon>Fungi</taxon>
        <taxon>Fungi incertae sedis</taxon>
        <taxon>Mucoromycota</taxon>
        <taxon>Mucoromycotina</taxon>
        <taxon>Endogonomycetes</taxon>
        <taxon>Endogonales</taxon>
        <taxon>Endogonaceae</taxon>
        <taxon>Jimgerdemannia</taxon>
    </lineage>
</organism>
<sequence>MFAPASTQYYRMYDIKSADVSQSLHHVPFYAILYNILTLHPTNSRVWQNSARFIANRHRAPLRPALLSRAPAAARPRCHIRPMWKHRAVRSARSRGCGERRRRGCAGWGGVAVDDGYGWIILVWVGVGMT</sequence>
<accession>A0A433D490</accession>
<keyword evidence="2" id="KW-1185">Reference proteome</keyword>
<dbReference type="EMBL" id="RBNI01006910">
    <property type="protein sequence ID" value="RUP45677.1"/>
    <property type="molecule type" value="Genomic_DNA"/>
</dbReference>
<gene>
    <name evidence="1" type="ORF">BC936DRAFT_147868</name>
</gene>
<dbReference type="AlphaFoldDB" id="A0A433D490"/>
<evidence type="ECO:0000313" key="1">
    <source>
        <dbReference type="EMBL" id="RUP45677.1"/>
    </source>
</evidence>
<evidence type="ECO:0000313" key="2">
    <source>
        <dbReference type="Proteomes" id="UP000268093"/>
    </source>
</evidence>
<reference evidence="1 2" key="1">
    <citation type="journal article" date="2018" name="New Phytol.">
        <title>Phylogenomics of Endogonaceae and evolution of mycorrhizas within Mucoromycota.</title>
        <authorList>
            <person name="Chang Y."/>
            <person name="Desiro A."/>
            <person name="Na H."/>
            <person name="Sandor L."/>
            <person name="Lipzen A."/>
            <person name="Clum A."/>
            <person name="Barry K."/>
            <person name="Grigoriev I.V."/>
            <person name="Martin F.M."/>
            <person name="Stajich J.E."/>
            <person name="Smith M.E."/>
            <person name="Bonito G."/>
            <person name="Spatafora J.W."/>
        </authorList>
    </citation>
    <scope>NUCLEOTIDE SEQUENCE [LARGE SCALE GENOMIC DNA]</scope>
    <source>
        <strain evidence="1 2">GMNB39</strain>
    </source>
</reference>
<name>A0A433D490_9FUNG</name>
<comment type="caution">
    <text evidence="1">The sequence shown here is derived from an EMBL/GenBank/DDBJ whole genome shotgun (WGS) entry which is preliminary data.</text>
</comment>
<proteinExistence type="predicted"/>
<protein>
    <submittedName>
        <fullName evidence="1">Uncharacterized protein</fullName>
    </submittedName>
</protein>
<dbReference type="Proteomes" id="UP000268093">
    <property type="component" value="Unassembled WGS sequence"/>
</dbReference>